<dbReference type="Proteomes" id="UP000003316">
    <property type="component" value="Unassembled WGS sequence"/>
</dbReference>
<name>E1LSY6_STRMT</name>
<dbReference type="Pfam" id="PF13175">
    <property type="entry name" value="AAA_15"/>
    <property type="match status" value="1"/>
</dbReference>
<feature type="domain" description="Endonuclease GajA/Old nuclease/RecF-like AAA" evidence="1">
    <location>
        <begin position="2"/>
        <end position="469"/>
    </location>
</feature>
<dbReference type="Gene3D" id="3.40.50.300">
    <property type="entry name" value="P-loop containing nucleotide triphosphate hydrolases"/>
    <property type="match status" value="1"/>
</dbReference>
<accession>E1LSY6</accession>
<dbReference type="InterPro" id="IPR027417">
    <property type="entry name" value="P-loop_NTPase"/>
</dbReference>
<dbReference type="eggNOG" id="COG4938">
    <property type="taxonomic scope" value="Bacteria"/>
</dbReference>
<dbReference type="PANTHER" id="PTHR43581:SF2">
    <property type="entry name" value="EXCINUCLEASE ATPASE SUBUNIT"/>
    <property type="match status" value="1"/>
</dbReference>
<dbReference type="InterPro" id="IPR041685">
    <property type="entry name" value="AAA_GajA/Old/RecF-like"/>
</dbReference>
<dbReference type="AlphaFoldDB" id="E1LSY6"/>
<evidence type="ECO:0000313" key="3">
    <source>
        <dbReference type="Proteomes" id="UP000003316"/>
    </source>
</evidence>
<dbReference type="InterPro" id="IPR051396">
    <property type="entry name" value="Bact_Antivir_Def_Nuclease"/>
</dbReference>
<dbReference type="EMBL" id="AEDV01000055">
    <property type="protein sequence ID" value="EFO00412.1"/>
    <property type="molecule type" value="Genomic_DNA"/>
</dbReference>
<evidence type="ECO:0000313" key="2">
    <source>
        <dbReference type="EMBL" id="EFO00412.1"/>
    </source>
</evidence>
<proteinExistence type="predicted"/>
<dbReference type="RefSeq" id="WP_000443414.1">
    <property type="nucleotide sequence ID" value="NZ_AEDV01000055.1"/>
</dbReference>
<sequence>MESFRIKNLRSIKDSNDIEINRCNFFIGANGTGKSSILRFFPLIKQTISQKSSSPILWYAKEGVDFGSYDESVNKSNKSRGITLLFEFNTEIEISKSLISRLLRNYAYWGFHDNESRYHYWLNKDTKIDFQKVEITILDNKFSSLTLFFDSQKIKFDFSEERICVDKEEYENVKLFSLKGEYPLLPSLAIEDNGKKVSVEEYYLKKLKIFLQKDTNLNISAETWLKVFERVNYSKDRGEIYSRITTSKLPKTITRKFREANNSINRDLLYRYIFIILSSVLITDINQLISDYFKNIIYIAPIRATAERYYRIQGLSVEEVDPMGANVPMILSYMESDTNLRKEWQDWTMGHFDTKYRARTQGGNTSIEVFIDNEFYNLADTGFGYSQFLPILLMLWQEERRKEESNQDWIFSFEEPEEKKLPKVIIIEQPELHLHPKLQAQFAELLFNIITRTNNKFDFIIETHSTTIINKIGQLIEQSHFQDVKSNPEEKFNLYLVNNNSSKEKIVKTRYDKEGVVETWPIGFL</sequence>
<reference evidence="2 3" key="1">
    <citation type="submission" date="2010-09" db="EMBL/GenBank/DDBJ databases">
        <authorList>
            <person name="Daugherty S.C."/>
            <person name="Tallon L.J."/>
            <person name="Jones K.M."/>
            <person name="Liu X."/>
            <person name="Kilian M."/>
            <person name="Tettelin H."/>
        </authorList>
    </citation>
    <scope>NUCLEOTIDE SEQUENCE [LARGE SCALE GENOMIC DNA]</scope>
    <source>
        <strain evidence="2 3">SK597</strain>
    </source>
</reference>
<gene>
    <name evidence="2" type="ORF">SMSK597_0955</name>
</gene>
<comment type="caution">
    <text evidence="2">The sequence shown here is derived from an EMBL/GenBank/DDBJ whole genome shotgun (WGS) entry which is preliminary data.</text>
</comment>
<protein>
    <recommendedName>
        <fullName evidence="1">Endonuclease GajA/Old nuclease/RecF-like AAA domain-containing protein</fullName>
    </recommendedName>
</protein>
<dbReference type="SUPFAM" id="SSF52540">
    <property type="entry name" value="P-loop containing nucleoside triphosphate hydrolases"/>
    <property type="match status" value="1"/>
</dbReference>
<dbReference type="PANTHER" id="PTHR43581">
    <property type="entry name" value="ATP/GTP PHOSPHATASE"/>
    <property type="match status" value="1"/>
</dbReference>
<evidence type="ECO:0000259" key="1">
    <source>
        <dbReference type="Pfam" id="PF13175"/>
    </source>
</evidence>
<organism evidence="2 3">
    <name type="scientific">Streptococcus mitis SK597</name>
    <dbReference type="NCBI Taxonomy" id="585204"/>
    <lineage>
        <taxon>Bacteria</taxon>
        <taxon>Bacillati</taxon>
        <taxon>Bacillota</taxon>
        <taxon>Bacilli</taxon>
        <taxon>Lactobacillales</taxon>
        <taxon>Streptococcaceae</taxon>
        <taxon>Streptococcus</taxon>
        <taxon>Streptococcus mitis group</taxon>
    </lineage>
</organism>